<dbReference type="Proteomes" id="UP000269573">
    <property type="component" value="Unassembled WGS sequence"/>
</dbReference>
<proteinExistence type="predicted"/>
<sequence length="69" mass="7712">MKKYPVKREFIDKNTSVYYAAESVYETVDADRAKYLQERGYIGEAEKSRGKGTEVKSTGDGAVNEPSEA</sequence>
<protein>
    <submittedName>
        <fullName evidence="2">Uncharacterized protein</fullName>
    </submittedName>
</protein>
<name>A0A3M8DRS5_9BACL</name>
<evidence type="ECO:0000256" key="1">
    <source>
        <dbReference type="SAM" id="MobiDB-lite"/>
    </source>
</evidence>
<organism evidence="2 3">
    <name type="scientific">Brevibacillus nitrificans</name>
    <dbReference type="NCBI Taxonomy" id="651560"/>
    <lineage>
        <taxon>Bacteria</taxon>
        <taxon>Bacillati</taxon>
        <taxon>Bacillota</taxon>
        <taxon>Bacilli</taxon>
        <taxon>Bacillales</taxon>
        <taxon>Paenibacillaceae</taxon>
        <taxon>Brevibacillus</taxon>
    </lineage>
</organism>
<keyword evidence="3" id="KW-1185">Reference proteome</keyword>
<dbReference type="RefSeq" id="WP_122922027.1">
    <property type="nucleotide sequence ID" value="NZ_RHHU01000002.1"/>
</dbReference>
<dbReference type="EMBL" id="RHHU01000002">
    <property type="protein sequence ID" value="RNB90161.1"/>
    <property type="molecule type" value="Genomic_DNA"/>
</dbReference>
<dbReference type="AlphaFoldDB" id="A0A3M8DRS5"/>
<gene>
    <name evidence="2" type="ORF">EDM59_01560</name>
</gene>
<evidence type="ECO:0000313" key="3">
    <source>
        <dbReference type="Proteomes" id="UP000269573"/>
    </source>
</evidence>
<reference evidence="2 3" key="1">
    <citation type="submission" date="2018-10" db="EMBL/GenBank/DDBJ databases">
        <title>Phylogenomics of Brevibacillus.</title>
        <authorList>
            <person name="Dunlap C."/>
        </authorList>
    </citation>
    <scope>NUCLEOTIDE SEQUENCE [LARGE SCALE GENOMIC DNA]</scope>
    <source>
        <strain evidence="2 3">JCM 15774</strain>
    </source>
</reference>
<feature type="region of interest" description="Disordered" evidence="1">
    <location>
        <begin position="44"/>
        <end position="69"/>
    </location>
</feature>
<comment type="caution">
    <text evidence="2">The sequence shown here is derived from an EMBL/GenBank/DDBJ whole genome shotgun (WGS) entry which is preliminary data.</text>
</comment>
<accession>A0A3M8DRS5</accession>
<feature type="compositionally biased region" description="Basic and acidic residues" evidence="1">
    <location>
        <begin position="44"/>
        <end position="54"/>
    </location>
</feature>
<evidence type="ECO:0000313" key="2">
    <source>
        <dbReference type="EMBL" id="RNB90161.1"/>
    </source>
</evidence>